<evidence type="ECO:0000313" key="2">
    <source>
        <dbReference type="Proteomes" id="UP000568063"/>
    </source>
</evidence>
<gene>
    <name evidence="1" type="ORF">HNP91_000643</name>
</gene>
<comment type="caution">
    <text evidence="1">The sequence shown here is derived from an EMBL/GenBank/DDBJ whole genome shotgun (WGS) entry which is preliminary data.</text>
</comment>
<sequence length="214" mass="25608">MENSDFNKASNLKAYKDFNDYINIERWNSFYYQLKEIIKLSPKNILEIGPGSNVLKNILNEYNIEYKSADVDKKTEPDYLLDIRNLSSIDEKFDVVVAFQILEHLPYKYFLPNLKELDKVSKKYVLISLPVNGISYRLNLKLSKYINLDRSGKIPFLNTKLYKEHYWEINHNYTLKTIRNDINKVFNINHEYQCKENPYHYFFILEKKTVDPKP</sequence>
<organism evidence="1 2">
    <name type="scientific">Methanococcus maripaludis</name>
    <name type="common">Methanococcus deltae</name>
    <dbReference type="NCBI Taxonomy" id="39152"/>
    <lineage>
        <taxon>Archaea</taxon>
        <taxon>Methanobacteriati</taxon>
        <taxon>Methanobacteriota</taxon>
        <taxon>Methanomada group</taxon>
        <taxon>Methanococci</taxon>
        <taxon>Methanococcales</taxon>
        <taxon>Methanococcaceae</taxon>
        <taxon>Methanococcus</taxon>
    </lineage>
</organism>
<keyword evidence="1" id="KW-0808">Transferase</keyword>
<dbReference type="InterPro" id="IPR029063">
    <property type="entry name" value="SAM-dependent_MTases_sf"/>
</dbReference>
<name>A0A7J9PAP1_METMI</name>
<dbReference type="RefSeq" id="WP_181521457.1">
    <property type="nucleotide sequence ID" value="NZ_JACDUM010000001.1"/>
</dbReference>
<dbReference type="SUPFAM" id="SSF53335">
    <property type="entry name" value="S-adenosyl-L-methionine-dependent methyltransferases"/>
    <property type="match status" value="1"/>
</dbReference>
<dbReference type="GO" id="GO:0008168">
    <property type="term" value="F:methyltransferase activity"/>
    <property type="evidence" value="ECO:0007669"/>
    <property type="project" value="UniProtKB-KW"/>
</dbReference>
<accession>A0A7J9PAP1</accession>
<keyword evidence="1" id="KW-0489">Methyltransferase</keyword>
<reference evidence="1 2" key="1">
    <citation type="submission" date="2020-07" db="EMBL/GenBank/DDBJ databases">
        <title>Genomic Encyclopedia of Type Strains, Phase IV (KMG-V): Genome sequencing to study the core and pangenomes of soil and plant-associated prokaryotes.</title>
        <authorList>
            <person name="Whitman W."/>
        </authorList>
    </citation>
    <scope>NUCLEOTIDE SEQUENCE [LARGE SCALE GENOMIC DNA]</scope>
    <source>
        <strain evidence="1 2">C9</strain>
    </source>
</reference>
<dbReference type="Proteomes" id="UP000568063">
    <property type="component" value="Unassembled WGS sequence"/>
</dbReference>
<proteinExistence type="predicted"/>
<dbReference type="AlphaFoldDB" id="A0A7J9PAP1"/>
<dbReference type="EMBL" id="JACDUM010000001">
    <property type="protein sequence ID" value="MBA2859848.1"/>
    <property type="molecule type" value="Genomic_DNA"/>
</dbReference>
<dbReference type="Gene3D" id="3.40.50.150">
    <property type="entry name" value="Vaccinia Virus protein VP39"/>
    <property type="match status" value="1"/>
</dbReference>
<evidence type="ECO:0000313" key="1">
    <source>
        <dbReference type="EMBL" id="MBA2859848.1"/>
    </source>
</evidence>
<dbReference type="GO" id="GO:0032259">
    <property type="term" value="P:methylation"/>
    <property type="evidence" value="ECO:0007669"/>
    <property type="project" value="UniProtKB-KW"/>
</dbReference>
<protein>
    <submittedName>
        <fullName evidence="1">2-polyprenyl-3-methyl-5-hydroxy-6-metoxy-1, 4-benzoquinol methylase</fullName>
    </submittedName>
</protein>